<dbReference type="GeneID" id="117644596"/>
<dbReference type="OrthoDB" id="6077919at2759"/>
<gene>
    <name evidence="15 16 17" type="primary">LOC117644596</name>
</gene>
<evidence type="ECO:0000256" key="10">
    <source>
        <dbReference type="ARBA" id="ARBA00023242"/>
    </source>
</evidence>
<keyword evidence="9" id="KW-0804">Transcription</keyword>
<dbReference type="FunFam" id="3.30.160.60:FF:000690">
    <property type="entry name" value="Zinc finger protein 354C"/>
    <property type="match status" value="1"/>
</dbReference>
<evidence type="ECO:0000256" key="9">
    <source>
        <dbReference type="ARBA" id="ARBA00023163"/>
    </source>
</evidence>
<dbReference type="InterPro" id="IPR013087">
    <property type="entry name" value="Znf_C2H2_type"/>
</dbReference>
<feature type="region of interest" description="Disordered" evidence="12">
    <location>
        <begin position="725"/>
        <end position="776"/>
    </location>
</feature>
<comment type="subcellular location">
    <subcellularLocation>
        <location evidence="1">Nucleus</location>
    </subcellularLocation>
</comment>
<dbReference type="InterPro" id="IPR036236">
    <property type="entry name" value="Znf_C2H2_sf"/>
</dbReference>
<protein>
    <submittedName>
        <fullName evidence="15 16">Zinc finger protein 473-like isoform X1</fullName>
    </submittedName>
</protein>
<feature type="domain" description="C2H2-type" evidence="13">
    <location>
        <begin position="1023"/>
        <end position="1051"/>
    </location>
</feature>
<keyword evidence="4" id="KW-0677">Repeat</keyword>
<evidence type="ECO:0000256" key="4">
    <source>
        <dbReference type="ARBA" id="ARBA00022737"/>
    </source>
</evidence>
<name>A0A6P8YJN9_THRPL</name>
<dbReference type="GO" id="GO:0005634">
    <property type="term" value="C:nucleus"/>
    <property type="evidence" value="ECO:0007669"/>
    <property type="project" value="UniProtKB-SubCell"/>
</dbReference>
<feature type="region of interest" description="Disordered" evidence="12">
    <location>
        <begin position="616"/>
        <end position="635"/>
    </location>
</feature>
<evidence type="ECO:0000256" key="2">
    <source>
        <dbReference type="ARBA" id="ARBA00006991"/>
    </source>
</evidence>
<keyword evidence="5 11" id="KW-0863">Zinc-finger</keyword>
<dbReference type="PROSITE" id="PS50157">
    <property type="entry name" value="ZINC_FINGER_C2H2_2"/>
    <property type="match status" value="10"/>
</dbReference>
<feature type="region of interest" description="Disordered" evidence="12">
    <location>
        <begin position="641"/>
        <end position="661"/>
    </location>
</feature>
<feature type="domain" description="C2H2-type" evidence="13">
    <location>
        <begin position="514"/>
        <end position="541"/>
    </location>
</feature>
<feature type="domain" description="C2H2-type" evidence="13">
    <location>
        <begin position="546"/>
        <end position="573"/>
    </location>
</feature>
<feature type="domain" description="C2H2-type" evidence="13">
    <location>
        <begin position="1052"/>
        <end position="1079"/>
    </location>
</feature>
<proteinExistence type="inferred from homology"/>
<evidence type="ECO:0000256" key="6">
    <source>
        <dbReference type="ARBA" id="ARBA00022833"/>
    </source>
</evidence>
<keyword evidence="3" id="KW-0479">Metal-binding</keyword>
<feature type="compositionally biased region" description="Basic residues" evidence="12">
    <location>
        <begin position="480"/>
        <end position="498"/>
    </location>
</feature>
<organism evidence="15">
    <name type="scientific">Thrips palmi</name>
    <name type="common">Melon thrips</name>
    <dbReference type="NCBI Taxonomy" id="161013"/>
    <lineage>
        <taxon>Eukaryota</taxon>
        <taxon>Metazoa</taxon>
        <taxon>Ecdysozoa</taxon>
        <taxon>Arthropoda</taxon>
        <taxon>Hexapoda</taxon>
        <taxon>Insecta</taxon>
        <taxon>Pterygota</taxon>
        <taxon>Neoptera</taxon>
        <taxon>Paraneoptera</taxon>
        <taxon>Thysanoptera</taxon>
        <taxon>Terebrantia</taxon>
        <taxon>Thripoidea</taxon>
        <taxon>Thripidae</taxon>
        <taxon>Thrips</taxon>
    </lineage>
</organism>
<feature type="compositionally biased region" description="Basic and acidic residues" evidence="12">
    <location>
        <begin position="888"/>
        <end position="903"/>
    </location>
</feature>
<dbReference type="GO" id="GO:0003677">
    <property type="term" value="F:DNA binding"/>
    <property type="evidence" value="ECO:0007669"/>
    <property type="project" value="UniProtKB-KW"/>
</dbReference>
<dbReference type="GO" id="GO:0003682">
    <property type="term" value="F:chromatin binding"/>
    <property type="evidence" value="ECO:0007669"/>
    <property type="project" value="UniProtKB-ARBA"/>
</dbReference>
<keyword evidence="7" id="KW-0805">Transcription regulation</keyword>
<dbReference type="FunFam" id="3.30.160.60:FF:001480">
    <property type="entry name" value="Si:cabz01071911.3"/>
    <property type="match status" value="1"/>
</dbReference>
<dbReference type="KEGG" id="tpal:117644596"/>
<dbReference type="FunFam" id="3.30.160.60:FF:000557">
    <property type="entry name" value="zinc finger and SCAN domain-containing protein 29"/>
    <property type="match status" value="1"/>
</dbReference>
<evidence type="ECO:0000256" key="5">
    <source>
        <dbReference type="ARBA" id="ARBA00022771"/>
    </source>
</evidence>
<evidence type="ECO:0000259" key="13">
    <source>
        <dbReference type="PROSITE" id="PS50157"/>
    </source>
</evidence>
<dbReference type="Gene3D" id="3.30.160.60">
    <property type="entry name" value="Classic Zinc Finger"/>
    <property type="match status" value="7"/>
</dbReference>
<dbReference type="GO" id="GO:0000981">
    <property type="term" value="F:DNA-binding transcription factor activity, RNA polymerase II-specific"/>
    <property type="evidence" value="ECO:0007669"/>
    <property type="project" value="TreeGrafter"/>
</dbReference>
<feature type="domain" description="C2H2-type" evidence="13">
    <location>
        <begin position="1108"/>
        <end position="1135"/>
    </location>
</feature>
<reference evidence="15 16" key="1">
    <citation type="submission" date="2025-04" db="UniProtKB">
        <authorList>
            <consortium name="RefSeq"/>
        </authorList>
    </citation>
    <scope>IDENTIFICATION</scope>
    <source>
        <tissue evidence="15 16">Total insect</tissue>
    </source>
</reference>
<feature type="compositionally biased region" description="Acidic residues" evidence="12">
    <location>
        <begin position="456"/>
        <end position="474"/>
    </location>
</feature>
<evidence type="ECO:0000313" key="17">
    <source>
        <dbReference type="RefSeq" id="XP_034240070.1"/>
    </source>
</evidence>
<dbReference type="GO" id="GO:0000785">
    <property type="term" value="C:chromatin"/>
    <property type="evidence" value="ECO:0007669"/>
    <property type="project" value="UniProtKB-ARBA"/>
</dbReference>
<dbReference type="GO" id="GO:0040029">
    <property type="term" value="P:epigenetic regulation of gene expression"/>
    <property type="evidence" value="ECO:0007669"/>
    <property type="project" value="UniProtKB-ARBA"/>
</dbReference>
<feature type="region of interest" description="Disordered" evidence="12">
    <location>
        <begin position="888"/>
        <end position="908"/>
    </location>
</feature>
<dbReference type="FunFam" id="3.30.160.60:FF:001963">
    <property type="entry name" value="Replication initiator 1"/>
    <property type="match status" value="1"/>
</dbReference>
<feature type="region of interest" description="Disordered" evidence="12">
    <location>
        <begin position="389"/>
        <end position="410"/>
    </location>
</feature>
<dbReference type="Proteomes" id="UP000515158">
    <property type="component" value="Unplaced"/>
</dbReference>
<comment type="similarity">
    <text evidence="2">Belongs to the krueppel C2H2-type zinc-finger protein family.</text>
</comment>
<feature type="domain" description="C2H2-type" evidence="13">
    <location>
        <begin position="788"/>
        <end position="816"/>
    </location>
</feature>
<evidence type="ECO:0000256" key="11">
    <source>
        <dbReference type="PROSITE-ProRule" id="PRU00042"/>
    </source>
</evidence>
<feature type="compositionally biased region" description="Low complexity" evidence="12">
    <location>
        <begin position="743"/>
        <end position="763"/>
    </location>
</feature>
<dbReference type="PANTHER" id="PTHR24394">
    <property type="entry name" value="ZINC FINGER PROTEIN"/>
    <property type="match status" value="1"/>
</dbReference>
<dbReference type="RefSeq" id="XP_034240069.1">
    <property type="nucleotide sequence ID" value="XM_034384178.1"/>
</dbReference>
<evidence type="ECO:0000313" key="14">
    <source>
        <dbReference type="Proteomes" id="UP000515158"/>
    </source>
</evidence>
<feature type="domain" description="C2H2-type" evidence="13">
    <location>
        <begin position="995"/>
        <end position="1022"/>
    </location>
</feature>
<dbReference type="RefSeq" id="XP_034240070.1">
    <property type="nucleotide sequence ID" value="XM_034384179.1"/>
</dbReference>
<feature type="domain" description="C2H2-type" evidence="13">
    <location>
        <begin position="967"/>
        <end position="994"/>
    </location>
</feature>
<keyword evidence="14" id="KW-1185">Reference proteome</keyword>
<dbReference type="Pfam" id="PF00096">
    <property type="entry name" value="zf-C2H2"/>
    <property type="match status" value="6"/>
</dbReference>
<dbReference type="SUPFAM" id="SSF57667">
    <property type="entry name" value="beta-beta-alpha zinc fingers"/>
    <property type="match status" value="4"/>
</dbReference>
<dbReference type="RefSeq" id="XP_034240068.1">
    <property type="nucleotide sequence ID" value="XM_034384177.1"/>
</dbReference>
<evidence type="ECO:0000256" key="12">
    <source>
        <dbReference type="SAM" id="MobiDB-lite"/>
    </source>
</evidence>
<evidence type="ECO:0000256" key="3">
    <source>
        <dbReference type="ARBA" id="ARBA00022723"/>
    </source>
</evidence>
<evidence type="ECO:0000256" key="1">
    <source>
        <dbReference type="ARBA" id="ARBA00004123"/>
    </source>
</evidence>
<keyword evidence="10" id="KW-0539">Nucleus</keyword>
<dbReference type="SMART" id="SM00355">
    <property type="entry name" value="ZnF_C2H2"/>
    <property type="match status" value="10"/>
</dbReference>
<dbReference type="FunFam" id="3.30.160.60:FF:000075">
    <property type="entry name" value="Putative zinc finger protein 536"/>
    <property type="match status" value="1"/>
</dbReference>
<accession>A0A6P8YJN9</accession>
<dbReference type="PANTHER" id="PTHR24394:SF29">
    <property type="entry name" value="MYONEURIN"/>
    <property type="match status" value="1"/>
</dbReference>
<evidence type="ECO:0000256" key="8">
    <source>
        <dbReference type="ARBA" id="ARBA00023125"/>
    </source>
</evidence>
<feature type="compositionally biased region" description="Basic residues" evidence="12">
    <location>
        <begin position="616"/>
        <end position="627"/>
    </location>
</feature>
<evidence type="ECO:0000313" key="16">
    <source>
        <dbReference type="RefSeq" id="XP_034240069.1"/>
    </source>
</evidence>
<feature type="compositionally biased region" description="Polar residues" evidence="12">
    <location>
        <begin position="645"/>
        <end position="659"/>
    </location>
</feature>
<dbReference type="AlphaFoldDB" id="A0A6P8YJN9"/>
<feature type="region of interest" description="Disordered" evidence="12">
    <location>
        <begin position="448"/>
        <end position="510"/>
    </location>
</feature>
<keyword evidence="6" id="KW-0862">Zinc</keyword>
<evidence type="ECO:0000256" key="7">
    <source>
        <dbReference type="ARBA" id="ARBA00023015"/>
    </source>
</evidence>
<evidence type="ECO:0000313" key="15">
    <source>
        <dbReference type="RefSeq" id="XP_034240068.1"/>
    </source>
</evidence>
<sequence>MDESSQGSVELIEGVEMVTPHGEKLRGTMREEYMQQPCIDIHRVSGGSPGGTLLTTDLMQGHMHPQMVEEFTTHGGTEYYEHHILQEHDLGDADRQLVELQAVVEEPQNLTAPVTVVGEKGEIAAMLSAYIQTTGDITGTHQIIIDSSDRSVKMFQQQRLPSLSSLPPLKKALPNSTIRSRYLRHQPHHALDEEVTLTPMTTHHTLDGTNVIVGQHIVHEDAVEGHRLLATTDAEGHTILVEDPITQKILQESVNQHRIITHDNQRILVTHDSSMSHNLATSTGGHRIATSINGHRLMDVQTDHTTRYITHQEASVVTTMSGQRLITHPAQVQTQTEMDVAERLLDEESPEHQMLVQEQLIHVVLDQNAQAELGVVVPTPGQRVLLQGPEGWTTLDPAGSCEPETTDHDSRDTATIVEIQDHQGLTVKHEEIDLAESMVEEVEGLDGSVDGVAEGSDGDAAVDDGVEDSDYDGEGDMRTSRRSLPHKKRLSKKLRNPRKPQPQPLPKSVNAKSFKCNKCAEQFPTQAAYAAHRVTHNVSSKKSLSFSCEICGKMLANQLKFFEHLKAHYEPGSGVLVIDPSSSANGLVSMENGSAHEKLADGNVNENTVLKDNTHRGHQHIVQHQHHPKQEQLQQHNLHAVPEQEASQSPNHHQVPQQHIQRHVPRLLSHQVRRHHEEPMEEEHQVDMQTMVLKVESEKPHISMQQQQHLVQMPQLQNGRMRSVKNEQENLQTIQHHQRTPHHSSQTSRQSTTHQSQSSLQQSVLNSDPPPLVPILPPVSTITGSLNLSCHLCGKNFRRQKTLETHLSIAHPKQEDIEQFSDPEDMMEGIREVVEAGEGSDEDSQSMVRLTTLTTHSADSVDKSHSDSWYRDDDISATEADLQALQHAENEQRNQGHIQHEGNSHQQQAATQLEVAHMCDLCGDAFHSKARLNQHLRVEHMELRQKGKDKAIEDDDDYPKGKKLRRLACNQCDRVFNHRNSLVYHLRSHSGERPHQCEECGKSFFATSALKVHMRLHSGDKPYKCEFCGRNFRQWGDLKYHCTSRHSEEKQYQCEYCGKDFARKYSLIVHRRIHTGEKDYVCEFCQKKFRASSYLQNHRRIHTGEKPHRCEICDKPFRVRSDMKRHLNTHNRERQRLSGGANANRANKQVEEVDEAEVDAPDSQDHMHQNLHIHELDNATTITVMKTDSEGAMEILPDDPSSQGATTISLSAHSTDAGLQYASDRDTMDSHHRSHSGSAQTSQLVYVLPTSYYM</sequence>
<keyword evidence="8" id="KW-0238">DNA-binding</keyword>
<feature type="domain" description="C2H2-type" evidence="13">
    <location>
        <begin position="1080"/>
        <end position="1107"/>
    </location>
</feature>
<feature type="domain" description="C2H2-type" evidence="13">
    <location>
        <begin position="917"/>
        <end position="945"/>
    </location>
</feature>
<dbReference type="GO" id="GO:0008270">
    <property type="term" value="F:zinc ion binding"/>
    <property type="evidence" value="ECO:0007669"/>
    <property type="project" value="UniProtKB-KW"/>
</dbReference>
<feature type="region of interest" description="Disordered" evidence="12">
    <location>
        <begin position="1130"/>
        <end position="1149"/>
    </location>
</feature>
<dbReference type="PROSITE" id="PS00028">
    <property type="entry name" value="ZINC_FINGER_C2H2_1"/>
    <property type="match status" value="10"/>
</dbReference>